<gene>
    <name evidence="1" type="ORF">N3K66_003364</name>
</gene>
<dbReference type="Proteomes" id="UP001163324">
    <property type="component" value="Chromosome 3"/>
</dbReference>
<keyword evidence="2" id="KW-1185">Reference proteome</keyword>
<evidence type="ECO:0000313" key="2">
    <source>
        <dbReference type="Proteomes" id="UP001163324"/>
    </source>
</evidence>
<proteinExistence type="predicted"/>
<sequence length="99" mass="10729">MSSENSFKVTAAYSGPIDTFNLEKPIPAPASSSVPDKTQYLGSLRDAISSAQDEINKELTTRMEEDKKREAASGNAGVAKGVNEVEEEENYGEEVVEED</sequence>
<protein>
    <submittedName>
        <fullName evidence="1">Uncharacterized protein</fullName>
    </submittedName>
</protein>
<accession>A0ACC0V6Z8</accession>
<comment type="caution">
    <text evidence="1">The sequence shown here is derived from an EMBL/GenBank/DDBJ whole genome shotgun (WGS) entry which is preliminary data.</text>
</comment>
<organism evidence="1 2">
    <name type="scientific">Trichothecium roseum</name>
    <dbReference type="NCBI Taxonomy" id="47278"/>
    <lineage>
        <taxon>Eukaryota</taxon>
        <taxon>Fungi</taxon>
        <taxon>Dikarya</taxon>
        <taxon>Ascomycota</taxon>
        <taxon>Pezizomycotina</taxon>
        <taxon>Sordariomycetes</taxon>
        <taxon>Hypocreomycetidae</taxon>
        <taxon>Hypocreales</taxon>
        <taxon>Hypocreales incertae sedis</taxon>
        <taxon>Trichothecium</taxon>
    </lineage>
</organism>
<reference evidence="1" key="1">
    <citation type="submission" date="2022-10" db="EMBL/GenBank/DDBJ databases">
        <title>Complete Genome of Trichothecium roseum strain YXFP-22015, a Plant Pathogen Isolated from Citrus.</title>
        <authorList>
            <person name="Wang Y."/>
            <person name="Zhu L."/>
        </authorList>
    </citation>
    <scope>NUCLEOTIDE SEQUENCE</scope>
    <source>
        <strain evidence="1">YXFP-22015</strain>
    </source>
</reference>
<dbReference type="EMBL" id="CM047942">
    <property type="protein sequence ID" value="KAI9901547.1"/>
    <property type="molecule type" value="Genomic_DNA"/>
</dbReference>
<evidence type="ECO:0000313" key="1">
    <source>
        <dbReference type="EMBL" id="KAI9901547.1"/>
    </source>
</evidence>
<name>A0ACC0V6Z8_9HYPO</name>